<dbReference type="InterPro" id="IPR020269">
    <property type="entry name" value="Phage_Mu_Releasin"/>
</dbReference>
<keyword evidence="3" id="KW-1185">Reference proteome</keyword>
<organism evidence="2 3">
    <name type="scientific">Rhizobium rosettiformans</name>
    <dbReference type="NCBI Taxonomy" id="1368430"/>
    <lineage>
        <taxon>Bacteria</taxon>
        <taxon>Pseudomonadati</taxon>
        <taxon>Pseudomonadota</taxon>
        <taxon>Alphaproteobacteria</taxon>
        <taxon>Hyphomicrobiales</taxon>
        <taxon>Rhizobiaceae</taxon>
        <taxon>Rhizobium/Agrobacterium group</taxon>
        <taxon>Rhizobium</taxon>
    </lineage>
</organism>
<accession>A0ABX7F2E3</accession>
<sequence length="129" mass="14479">MPADCREGSILKMTPAEISQYLGLALAIIALLGHAKGYFSSGEKQLSKDVAALREEVEDCQNELVGQARRIQTIEGEMKHLPDREAQHRMELQLAEMNGKFAALEERLRPIAQVSIRLQEFMLEQANKS</sequence>
<evidence type="ECO:0000313" key="2">
    <source>
        <dbReference type="EMBL" id="QRF53526.1"/>
    </source>
</evidence>
<dbReference type="EMBL" id="CP032405">
    <property type="protein sequence ID" value="QRF53526.1"/>
    <property type="molecule type" value="Genomic_DNA"/>
</dbReference>
<keyword evidence="1" id="KW-0175">Coiled coil</keyword>
<proteinExistence type="predicted"/>
<evidence type="ECO:0000256" key="1">
    <source>
        <dbReference type="SAM" id="Coils"/>
    </source>
</evidence>
<evidence type="ECO:0000313" key="3">
    <source>
        <dbReference type="Proteomes" id="UP000596351"/>
    </source>
</evidence>
<gene>
    <name evidence="2" type="ORF">D4A92_19775</name>
</gene>
<protein>
    <submittedName>
        <fullName evidence="2">DUF2730 family protein</fullName>
    </submittedName>
</protein>
<feature type="coiled-coil region" evidence="1">
    <location>
        <begin position="43"/>
        <end position="107"/>
    </location>
</feature>
<reference evidence="2 3" key="1">
    <citation type="submission" date="2018-09" db="EMBL/GenBank/DDBJ databases">
        <title>Rhizobium sp. MAE2-X.</title>
        <authorList>
            <person name="Lee Y."/>
            <person name="Jeon C.O."/>
        </authorList>
    </citation>
    <scope>NUCLEOTIDE SEQUENCE [LARGE SCALE GENOMIC DNA]</scope>
    <source>
        <strain evidence="2 3">MAE2-X</strain>
    </source>
</reference>
<name>A0ABX7F2E3_9HYPH</name>
<dbReference type="Pfam" id="PF10805">
    <property type="entry name" value="DUF2730"/>
    <property type="match status" value="1"/>
</dbReference>
<dbReference type="Proteomes" id="UP000596351">
    <property type="component" value="Chromosome"/>
</dbReference>